<evidence type="ECO:0000313" key="14">
    <source>
        <dbReference type="Proteomes" id="UP000603434"/>
    </source>
</evidence>
<dbReference type="GO" id="GO:0009117">
    <property type="term" value="P:nucleotide metabolic process"/>
    <property type="evidence" value="ECO:0007669"/>
    <property type="project" value="UniProtKB-KW"/>
</dbReference>
<evidence type="ECO:0000256" key="7">
    <source>
        <dbReference type="ARBA" id="ARBA00023080"/>
    </source>
</evidence>
<comment type="catalytic activity">
    <reaction evidence="10">
        <text>GTP + ATP = 3',3'-cGAMP + 2 diphosphate</text>
        <dbReference type="Rhea" id="RHEA:35647"/>
        <dbReference type="ChEBI" id="CHEBI:30616"/>
        <dbReference type="ChEBI" id="CHEBI:33019"/>
        <dbReference type="ChEBI" id="CHEBI:37565"/>
        <dbReference type="ChEBI" id="CHEBI:71501"/>
    </reaction>
    <physiologicalReaction direction="left-to-right" evidence="10">
        <dbReference type="Rhea" id="RHEA:35648"/>
    </physiologicalReaction>
</comment>
<feature type="domain" description="Cyclic GMP-AMP synthase C-terminal" evidence="12">
    <location>
        <begin position="173"/>
        <end position="293"/>
    </location>
</feature>
<feature type="domain" description="Cyclic GMP-AMP synthase DncV-like nucleotidyltransferase" evidence="11">
    <location>
        <begin position="49"/>
        <end position="133"/>
    </location>
</feature>
<dbReference type="AlphaFoldDB" id="A0A8J6TMG8"/>
<evidence type="ECO:0000256" key="1">
    <source>
        <dbReference type="ARBA" id="ARBA00022679"/>
    </source>
</evidence>
<keyword evidence="8" id="KW-0051">Antiviral defense</keyword>
<organism evidence="13 14">
    <name type="scientific">Candidatus Desulfatibia profunda</name>
    <dbReference type="NCBI Taxonomy" id="2841695"/>
    <lineage>
        <taxon>Bacteria</taxon>
        <taxon>Pseudomonadati</taxon>
        <taxon>Thermodesulfobacteriota</taxon>
        <taxon>Desulfobacteria</taxon>
        <taxon>Desulfobacterales</taxon>
        <taxon>Desulfobacterales incertae sedis</taxon>
        <taxon>Candidatus Desulfatibia</taxon>
    </lineage>
</organism>
<reference evidence="13 14" key="1">
    <citation type="submission" date="2020-08" db="EMBL/GenBank/DDBJ databases">
        <title>Bridging the membrane lipid divide: bacteria of the FCB group superphylum have the potential to synthesize archaeal ether lipids.</title>
        <authorList>
            <person name="Villanueva L."/>
            <person name="Von Meijenfeldt F.A.B."/>
            <person name="Westbye A.B."/>
            <person name="Yadav S."/>
            <person name="Hopmans E.C."/>
            <person name="Dutilh B.E."/>
            <person name="Sinninghe Damste J.S."/>
        </authorList>
    </citation>
    <scope>NUCLEOTIDE SEQUENCE [LARGE SCALE GENOMIC DNA]</scope>
    <source>
        <strain evidence="13">NIOZ-UU30</strain>
    </source>
</reference>
<evidence type="ECO:0000313" key="13">
    <source>
        <dbReference type="EMBL" id="MBC8361658.1"/>
    </source>
</evidence>
<dbReference type="GO" id="GO:0016779">
    <property type="term" value="F:nucleotidyltransferase activity"/>
    <property type="evidence" value="ECO:0007669"/>
    <property type="project" value="UniProtKB-KW"/>
</dbReference>
<dbReference type="InterPro" id="IPR048446">
    <property type="entry name" value="DncV_C"/>
</dbReference>
<keyword evidence="7" id="KW-0546">Nucleotide metabolism</keyword>
<dbReference type="Proteomes" id="UP000603434">
    <property type="component" value="Unassembled WGS sequence"/>
</dbReference>
<evidence type="ECO:0000256" key="6">
    <source>
        <dbReference type="ARBA" id="ARBA00022842"/>
    </source>
</evidence>
<dbReference type="GO" id="GO:0005524">
    <property type="term" value="F:ATP binding"/>
    <property type="evidence" value="ECO:0007669"/>
    <property type="project" value="UniProtKB-KW"/>
</dbReference>
<dbReference type="GO" id="GO:0051607">
    <property type="term" value="P:defense response to virus"/>
    <property type="evidence" value="ECO:0007669"/>
    <property type="project" value="UniProtKB-KW"/>
</dbReference>
<evidence type="ECO:0000256" key="9">
    <source>
        <dbReference type="ARBA" id="ARBA00044145"/>
    </source>
</evidence>
<dbReference type="InterPro" id="IPR048445">
    <property type="entry name" value="DncV-like_NTFase"/>
</dbReference>
<evidence type="ECO:0000256" key="8">
    <source>
        <dbReference type="ARBA" id="ARBA00023118"/>
    </source>
</evidence>
<gene>
    <name evidence="13" type="ORF">H8E23_09685</name>
</gene>
<sequence>MADLHSEFRTFHDRIALDSGKKESLKKSRDAIRQRIRKYFRDSLKVVQPKFHGQGSYAMGTMVNPLDGEFDIDDGVYLQHLDKNDDSEWPTPETVHRWVVKATDGHTNEKPIDKRTCVRVRYAGQYHVDLPIYAELDGEYMLAEKGAKGWHRSDPKALTQWFIEQIKQHNEQQRRIVRYLKAWADFQSGRRGKMPSGLILTVLAAENFRADERDDLSLSKTANAIMNAVNPVFCVFNPVDSEEELTARLTDEQKVRFQDAISDLASDAADAIDTDDREVASKHWRKQFGDRFPAVKNDHKAAQKKEDAGKIAALYAAKNPAKPWGHL</sequence>
<name>A0A8J6TMG8_9BACT</name>
<dbReference type="Pfam" id="PF21654">
    <property type="entry name" value="DncV-like_NTFase"/>
    <property type="match status" value="1"/>
</dbReference>
<evidence type="ECO:0000256" key="5">
    <source>
        <dbReference type="ARBA" id="ARBA00022840"/>
    </source>
</evidence>
<evidence type="ECO:0000259" key="12">
    <source>
        <dbReference type="Pfam" id="PF21713"/>
    </source>
</evidence>
<keyword evidence="5" id="KW-0067">ATP-binding</keyword>
<accession>A0A8J6TMG8</accession>
<evidence type="ECO:0000256" key="3">
    <source>
        <dbReference type="ARBA" id="ARBA00022723"/>
    </source>
</evidence>
<dbReference type="EMBL" id="JACNJH010000143">
    <property type="protein sequence ID" value="MBC8361658.1"/>
    <property type="molecule type" value="Genomic_DNA"/>
</dbReference>
<keyword evidence="4" id="KW-0547">Nucleotide-binding</keyword>
<dbReference type="Pfam" id="PF21713">
    <property type="entry name" value="DncV_C"/>
    <property type="match status" value="1"/>
</dbReference>
<evidence type="ECO:0000256" key="2">
    <source>
        <dbReference type="ARBA" id="ARBA00022695"/>
    </source>
</evidence>
<protein>
    <recommendedName>
        <fullName evidence="9">Cyclic GMP-AMP synthase</fullName>
    </recommendedName>
</protein>
<keyword evidence="2" id="KW-0548">Nucleotidyltransferase</keyword>
<keyword evidence="3" id="KW-0479">Metal-binding</keyword>
<comment type="caution">
    <text evidence="13">The sequence shown here is derived from an EMBL/GenBank/DDBJ whole genome shotgun (WGS) entry which is preliminary data.</text>
</comment>
<dbReference type="GO" id="GO:0046872">
    <property type="term" value="F:metal ion binding"/>
    <property type="evidence" value="ECO:0007669"/>
    <property type="project" value="UniProtKB-KW"/>
</dbReference>
<keyword evidence="6" id="KW-0460">Magnesium</keyword>
<evidence type="ECO:0000256" key="4">
    <source>
        <dbReference type="ARBA" id="ARBA00022741"/>
    </source>
</evidence>
<evidence type="ECO:0000256" key="10">
    <source>
        <dbReference type="ARBA" id="ARBA00048304"/>
    </source>
</evidence>
<proteinExistence type="predicted"/>
<keyword evidence="1" id="KW-0808">Transferase</keyword>
<evidence type="ECO:0000259" key="11">
    <source>
        <dbReference type="Pfam" id="PF21654"/>
    </source>
</evidence>